<dbReference type="Proteomes" id="UP001596107">
    <property type="component" value="Unassembled WGS sequence"/>
</dbReference>
<dbReference type="SUPFAM" id="SSF53474">
    <property type="entry name" value="alpha/beta-Hydrolases"/>
    <property type="match status" value="1"/>
</dbReference>
<keyword evidence="1" id="KW-0378">Hydrolase</keyword>
<dbReference type="PANTHER" id="PTHR36513">
    <property type="entry name" value="ABC TRANSMEMBRANE TYPE-1 DOMAIN-CONTAINING PROTEIN"/>
    <property type="match status" value="1"/>
</dbReference>
<evidence type="ECO:0000313" key="2">
    <source>
        <dbReference type="Proteomes" id="UP001596107"/>
    </source>
</evidence>
<dbReference type="InterPro" id="IPR029058">
    <property type="entry name" value="AB_hydrolase_fold"/>
</dbReference>
<dbReference type="EMBL" id="JBHSNB010000004">
    <property type="protein sequence ID" value="MFC5586856.1"/>
    <property type="molecule type" value="Genomic_DNA"/>
</dbReference>
<proteinExistence type="predicted"/>
<dbReference type="InterPro" id="IPR014586">
    <property type="entry name" value="UCP033909"/>
</dbReference>
<comment type="caution">
    <text evidence="1">The sequence shown here is derived from an EMBL/GenBank/DDBJ whole genome shotgun (WGS) entry which is preliminary data.</text>
</comment>
<keyword evidence="2" id="KW-1185">Reference proteome</keyword>
<dbReference type="RefSeq" id="WP_246637918.1">
    <property type="nucleotide sequence ID" value="NZ_CP078143.1"/>
</dbReference>
<dbReference type="InterPro" id="IPR010297">
    <property type="entry name" value="DUF900_hydrolase"/>
</dbReference>
<gene>
    <name evidence="1" type="ORF">ACFPOD_17215</name>
</gene>
<reference evidence="2" key="1">
    <citation type="journal article" date="2019" name="Int. J. Syst. Evol. Microbiol.">
        <title>The Global Catalogue of Microorganisms (GCM) 10K type strain sequencing project: providing services to taxonomists for standard genome sequencing and annotation.</title>
        <authorList>
            <consortium name="The Broad Institute Genomics Platform"/>
            <consortium name="The Broad Institute Genome Sequencing Center for Infectious Disease"/>
            <person name="Wu L."/>
            <person name="Ma J."/>
        </authorList>
    </citation>
    <scope>NUCLEOTIDE SEQUENCE [LARGE SCALE GENOMIC DNA]</scope>
    <source>
        <strain evidence="2">JCM 3366</strain>
    </source>
</reference>
<dbReference type="Pfam" id="PF05990">
    <property type="entry name" value="DUF900"/>
    <property type="match status" value="1"/>
</dbReference>
<dbReference type="PANTHER" id="PTHR36513:SF1">
    <property type="entry name" value="TRANSMEMBRANE PROTEIN"/>
    <property type="match status" value="1"/>
</dbReference>
<dbReference type="PIRSF" id="PIRSF033909">
    <property type="entry name" value="UCP033909"/>
    <property type="match status" value="1"/>
</dbReference>
<accession>A0ABW0TBR0</accession>
<dbReference type="GO" id="GO:0016787">
    <property type="term" value="F:hydrolase activity"/>
    <property type="evidence" value="ECO:0007669"/>
    <property type="project" value="UniProtKB-KW"/>
</dbReference>
<organism evidence="1 2">
    <name type="scientific">Nitratireductor kimnyeongensis</name>
    <dbReference type="NCBI Taxonomy" id="430679"/>
    <lineage>
        <taxon>Bacteria</taxon>
        <taxon>Pseudomonadati</taxon>
        <taxon>Pseudomonadota</taxon>
        <taxon>Alphaproteobacteria</taxon>
        <taxon>Hyphomicrobiales</taxon>
        <taxon>Phyllobacteriaceae</taxon>
        <taxon>Nitratireductor</taxon>
    </lineage>
</organism>
<evidence type="ECO:0000313" key="1">
    <source>
        <dbReference type="EMBL" id="MFC5586856.1"/>
    </source>
</evidence>
<protein>
    <submittedName>
        <fullName evidence="1">Alpha/beta hydrolase</fullName>
    </submittedName>
</protein>
<name>A0ABW0TBR0_9HYPH</name>
<dbReference type="Gene3D" id="3.40.50.1820">
    <property type="entry name" value="alpha/beta hydrolase"/>
    <property type="match status" value="1"/>
</dbReference>
<sequence>MDFENALRARIQSNNGRALVFVHGYNTGFTGAVYRSAQIFHDAGYNGTPILFSWPSAERTLDYVYDYNSATAARDALEDTLRLISRAGAKRIDIVAHSMGSWIAMEALRQLAISGDRDLGGKLADVILASPDLDVDVFKTQMRRYGVPSKTFLVLTASNDRALNLSGFIAGNQTRLGAYNEVSSLTALGVTVVDVSKVKAGGWLNHTKFAENPLLVRLLGERLSFEGKLDGVTQGELSSRLEDLVQNLGSTVGTAAEIIITTPLTVVDLVAGK</sequence>